<evidence type="ECO:0000256" key="1">
    <source>
        <dbReference type="SAM" id="SignalP"/>
    </source>
</evidence>
<proteinExistence type="predicted"/>
<keyword evidence="3" id="KW-1185">Reference proteome</keyword>
<accession>A0ABR6RA66</accession>
<evidence type="ECO:0008006" key="4">
    <source>
        <dbReference type="Google" id="ProtNLM"/>
    </source>
</evidence>
<sequence length="202" mass="20219">MINKLINPIALGTALMLASAGYALADSQYGYSTSGTNVTAQANVKLSVAVPKLILLRVGSTNATIDTLSWNTTFSIPAVPTAPVVGNNTNVDWSGAAPTSTLNTPAALTVYAWTNAGTGTLTCTAPTWTPAAGGPANTDFTVTVTGSLPHPGTNLACGAASATIPSNSVATGTWAYSLASASAATWKAGTYTAQVTYTATGV</sequence>
<reference evidence="2 3" key="1">
    <citation type="submission" date="2020-08" db="EMBL/GenBank/DDBJ databases">
        <title>Functional genomics of gut bacteria from endangered species of beetles.</title>
        <authorList>
            <person name="Carlos-Shanley C."/>
        </authorList>
    </citation>
    <scope>NUCLEOTIDE SEQUENCE [LARGE SCALE GENOMIC DNA]</scope>
    <source>
        <strain evidence="2 3">S00124</strain>
    </source>
</reference>
<gene>
    <name evidence="2" type="ORF">HNP33_000097</name>
</gene>
<feature type="signal peptide" evidence="1">
    <location>
        <begin position="1"/>
        <end position="25"/>
    </location>
</feature>
<dbReference type="Proteomes" id="UP000562492">
    <property type="component" value="Unassembled WGS sequence"/>
</dbReference>
<feature type="chain" id="PRO_5047130073" description="Ig-like domain-containing protein" evidence="1">
    <location>
        <begin position="26"/>
        <end position="202"/>
    </location>
</feature>
<keyword evidence="1" id="KW-0732">Signal</keyword>
<evidence type="ECO:0000313" key="3">
    <source>
        <dbReference type="Proteomes" id="UP000562492"/>
    </source>
</evidence>
<evidence type="ECO:0000313" key="2">
    <source>
        <dbReference type="EMBL" id="MBB6576049.1"/>
    </source>
</evidence>
<dbReference type="EMBL" id="JACHKZ010000001">
    <property type="protein sequence ID" value="MBB6576049.1"/>
    <property type="molecule type" value="Genomic_DNA"/>
</dbReference>
<protein>
    <recommendedName>
        <fullName evidence="4">Ig-like domain-containing protein</fullName>
    </recommendedName>
</protein>
<dbReference type="RefSeq" id="WP_184704159.1">
    <property type="nucleotide sequence ID" value="NZ_JACHKZ010000001.1"/>
</dbReference>
<organism evidence="2 3">
    <name type="scientific">Comamonas odontotermitis</name>
    <dbReference type="NCBI Taxonomy" id="379895"/>
    <lineage>
        <taxon>Bacteria</taxon>
        <taxon>Pseudomonadati</taxon>
        <taxon>Pseudomonadota</taxon>
        <taxon>Betaproteobacteria</taxon>
        <taxon>Burkholderiales</taxon>
        <taxon>Comamonadaceae</taxon>
        <taxon>Comamonas</taxon>
    </lineage>
</organism>
<comment type="caution">
    <text evidence="2">The sequence shown here is derived from an EMBL/GenBank/DDBJ whole genome shotgun (WGS) entry which is preliminary data.</text>
</comment>
<name>A0ABR6RA66_9BURK</name>